<dbReference type="Gene3D" id="3.40.50.2300">
    <property type="match status" value="1"/>
</dbReference>
<dbReference type="SMART" id="SM00342">
    <property type="entry name" value="HTH_ARAC"/>
    <property type="match status" value="1"/>
</dbReference>
<comment type="caution">
    <text evidence="11">The sequence shown here is derived from an EMBL/GenBank/DDBJ whole genome shotgun (WGS) entry which is preliminary data.</text>
</comment>
<dbReference type="InterPro" id="IPR018062">
    <property type="entry name" value="HTH_AraC-typ_CS"/>
</dbReference>
<dbReference type="SMART" id="SM00448">
    <property type="entry name" value="REC"/>
    <property type="match status" value="1"/>
</dbReference>
<evidence type="ECO:0000256" key="1">
    <source>
        <dbReference type="ARBA" id="ARBA00004496"/>
    </source>
</evidence>
<dbReference type="SUPFAM" id="SSF46689">
    <property type="entry name" value="Homeodomain-like"/>
    <property type="match status" value="2"/>
</dbReference>
<keyword evidence="3 8" id="KW-0597">Phosphoprotein</keyword>
<dbReference type="PROSITE" id="PS01124">
    <property type="entry name" value="HTH_ARAC_FAMILY_2"/>
    <property type="match status" value="1"/>
</dbReference>
<dbReference type="Pfam" id="PF00072">
    <property type="entry name" value="Response_reg"/>
    <property type="match status" value="1"/>
</dbReference>
<dbReference type="PROSITE" id="PS50110">
    <property type="entry name" value="RESPONSE_REGULATORY"/>
    <property type="match status" value="1"/>
</dbReference>
<dbReference type="Gene3D" id="1.10.10.60">
    <property type="entry name" value="Homeodomain-like"/>
    <property type="match status" value="2"/>
</dbReference>
<protein>
    <submittedName>
        <fullName evidence="11">Response regulator</fullName>
    </submittedName>
</protein>
<comment type="subcellular location">
    <subcellularLocation>
        <location evidence="1">Cytoplasm</location>
    </subcellularLocation>
</comment>
<evidence type="ECO:0000259" key="9">
    <source>
        <dbReference type="PROSITE" id="PS01124"/>
    </source>
</evidence>
<name>A0ABT6TEE1_9BACL</name>
<evidence type="ECO:0000256" key="3">
    <source>
        <dbReference type="ARBA" id="ARBA00022553"/>
    </source>
</evidence>
<feature type="domain" description="HTH araC/xylS-type" evidence="9">
    <location>
        <begin position="403"/>
        <end position="501"/>
    </location>
</feature>
<dbReference type="PANTHER" id="PTHR42713">
    <property type="entry name" value="HISTIDINE KINASE-RELATED"/>
    <property type="match status" value="1"/>
</dbReference>
<dbReference type="InterPro" id="IPR051552">
    <property type="entry name" value="HptR"/>
</dbReference>
<evidence type="ECO:0000256" key="6">
    <source>
        <dbReference type="ARBA" id="ARBA00023125"/>
    </source>
</evidence>
<dbReference type="PRINTS" id="PR00032">
    <property type="entry name" value="HTHARAC"/>
</dbReference>
<gene>
    <name evidence="11" type="ORF">KB449_05140</name>
</gene>
<dbReference type="InterPro" id="IPR009057">
    <property type="entry name" value="Homeodomain-like_sf"/>
</dbReference>
<evidence type="ECO:0000256" key="5">
    <source>
        <dbReference type="ARBA" id="ARBA00023015"/>
    </source>
</evidence>
<feature type="domain" description="Response regulatory" evidence="10">
    <location>
        <begin position="3"/>
        <end position="120"/>
    </location>
</feature>
<keyword evidence="5" id="KW-0805">Transcription regulation</keyword>
<evidence type="ECO:0000256" key="2">
    <source>
        <dbReference type="ARBA" id="ARBA00022490"/>
    </source>
</evidence>
<organism evidence="11 12">
    <name type="scientific">Cohnella hashimotonis</name>
    <dbReference type="NCBI Taxonomy" id="2826895"/>
    <lineage>
        <taxon>Bacteria</taxon>
        <taxon>Bacillati</taxon>
        <taxon>Bacillota</taxon>
        <taxon>Bacilli</taxon>
        <taxon>Bacillales</taxon>
        <taxon>Paenibacillaceae</taxon>
        <taxon>Cohnella</taxon>
    </lineage>
</organism>
<dbReference type="SUPFAM" id="SSF52172">
    <property type="entry name" value="CheY-like"/>
    <property type="match status" value="1"/>
</dbReference>
<dbReference type="RefSeq" id="WP_282907341.1">
    <property type="nucleotide sequence ID" value="NZ_JAGRPV010000001.1"/>
</dbReference>
<dbReference type="InterPro" id="IPR011006">
    <property type="entry name" value="CheY-like_superfamily"/>
</dbReference>
<keyword evidence="4" id="KW-0902">Two-component regulatory system</keyword>
<feature type="modified residue" description="4-aspartylphosphate" evidence="8">
    <location>
        <position position="55"/>
    </location>
</feature>
<dbReference type="InterPro" id="IPR020449">
    <property type="entry name" value="Tscrpt_reg_AraC-type_HTH"/>
</dbReference>
<accession>A0ABT6TEE1</accession>
<keyword evidence="12" id="KW-1185">Reference proteome</keyword>
<dbReference type="InterPro" id="IPR001789">
    <property type="entry name" value="Sig_transdc_resp-reg_receiver"/>
</dbReference>
<keyword evidence="2" id="KW-0963">Cytoplasm</keyword>
<dbReference type="EMBL" id="JAGRPV010000001">
    <property type="protein sequence ID" value="MDI4644334.1"/>
    <property type="molecule type" value="Genomic_DNA"/>
</dbReference>
<evidence type="ECO:0000256" key="7">
    <source>
        <dbReference type="ARBA" id="ARBA00023163"/>
    </source>
</evidence>
<dbReference type="Pfam" id="PF12833">
    <property type="entry name" value="HTH_18"/>
    <property type="match status" value="1"/>
</dbReference>
<keyword evidence="7" id="KW-0804">Transcription</keyword>
<proteinExistence type="predicted"/>
<dbReference type="CDD" id="cd17536">
    <property type="entry name" value="REC_YesN-like"/>
    <property type="match status" value="1"/>
</dbReference>
<dbReference type="PANTHER" id="PTHR42713:SF3">
    <property type="entry name" value="TRANSCRIPTIONAL REGULATORY PROTEIN HPTR"/>
    <property type="match status" value="1"/>
</dbReference>
<dbReference type="InterPro" id="IPR018060">
    <property type="entry name" value="HTH_AraC"/>
</dbReference>
<evidence type="ECO:0000256" key="8">
    <source>
        <dbReference type="PROSITE-ProRule" id="PRU00169"/>
    </source>
</evidence>
<evidence type="ECO:0000313" key="11">
    <source>
        <dbReference type="EMBL" id="MDI4644334.1"/>
    </source>
</evidence>
<dbReference type="Proteomes" id="UP001161691">
    <property type="component" value="Unassembled WGS sequence"/>
</dbReference>
<reference evidence="11" key="1">
    <citation type="submission" date="2023-04" db="EMBL/GenBank/DDBJ databases">
        <title>Comparative genomic analysis of Cohnella hashimotonis sp. nov., isolated from the International Space Station.</title>
        <authorList>
            <person name="Venkateswaran K."/>
            <person name="Simpson A."/>
        </authorList>
    </citation>
    <scope>NUCLEOTIDE SEQUENCE</scope>
    <source>
        <strain evidence="11">F6_2S_P_1</strain>
    </source>
</reference>
<sequence>MLNVVIVDDEPIIRLGIKASIEWERLSLRFAGEYANGAEALNALRETPADILITDIKMPLMDGLELTRQAKALRPSTKVILISSYNDFDYVRQGIVLGAKDYILKATMEPEELNRIIGGCVEAIREETETAHKLDLYRKGEDMLSRRQLEQDMRRLLAQEQEGLEREFAVRFEAGYLLVRAALDRLDDLLQQYGQLHVGLLMDDLKDVFYRQCPDGIGFVSGEGELLLLLDRRSASAGRVAQLKEKLELESGVSLSVGYMERRSPGSWSASCEWTRQVYDRRFFDGAGGIHAGDQAEVGKGREDGDQERIGSHVDESGLRIPEWLRKWERMKYDMKRVKREASDLFSRLFVRRLEPALLLAYYQQFMKAETLPELGELLENGMRDGEQLPHVERTSVSQLIIHKAMAYIRERYTQELTLQMVADHVHISRNYFSVLFKKQTQLNFIDYIIQLRIAKAKELLGDRSAKVYEVAELTGFNDVKYFSKLFKKMTGSTPVDYRDNGTAETGSESHG</sequence>
<evidence type="ECO:0000256" key="4">
    <source>
        <dbReference type="ARBA" id="ARBA00023012"/>
    </source>
</evidence>
<evidence type="ECO:0000313" key="12">
    <source>
        <dbReference type="Proteomes" id="UP001161691"/>
    </source>
</evidence>
<evidence type="ECO:0000259" key="10">
    <source>
        <dbReference type="PROSITE" id="PS50110"/>
    </source>
</evidence>
<dbReference type="PROSITE" id="PS00041">
    <property type="entry name" value="HTH_ARAC_FAMILY_1"/>
    <property type="match status" value="1"/>
</dbReference>
<keyword evidence="6" id="KW-0238">DNA-binding</keyword>